<feature type="domain" description="Phosphatidic acid phosphatase type 2/haloperoxidase" evidence="8">
    <location>
        <begin position="95"/>
        <end position="198"/>
    </location>
</feature>
<feature type="transmembrane region" description="Helical" evidence="7">
    <location>
        <begin position="60"/>
        <end position="86"/>
    </location>
</feature>
<dbReference type="SMART" id="SM00014">
    <property type="entry name" value="acidPPc"/>
    <property type="match status" value="1"/>
</dbReference>
<evidence type="ECO:0000256" key="5">
    <source>
        <dbReference type="ARBA" id="ARBA00022989"/>
    </source>
</evidence>
<name>A0A6I4NZU2_9MICO</name>
<evidence type="ECO:0000256" key="7">
    <source>
        <dbReference type="SAM" id="Phobius"/>
    </source>
</evidence>
<organism evidence="9 10">
    <name type="scientific">Agromyces seonyuensis</name>
    <dbReference type="NCBI Taxonomy" id="2662446"/>
    <lineage>
        <taxon>Bacteria</taxon>
        <taxon>Bacillati</taxon>
        <taxon>Actinomycetota</taxon>
        <taxon>Actinomycetes</taxon>
        <taxon>Micrococcales</taxon>
        <taxon>Microbacteriaceae</taxon>
        <taxon>Agromyces</taxon>
    </lineage>
</organism>
<dbReference type="Pfam" id="PF01569">
    <property type="entry name" value="PAP2"/>
    <property type="match status" value="1"/>
</dbReference>
<evidence type="ECO:0000256" key="3">
    <source>
        <dbReference type="ARBA" id="ARBA00022692"/>
    </source>
</evidence>
<reference evidence="9 10" key="1">
    <citation type="submission" date="2019-12" db="EMBL/GenBank/DDBJ databases">
        <authorList>
            <person name="Kim Y.S."/>
        </authorList>
    </citation>
    <scope>NUCLEOTIDE SEQUENCE [LARGE SCALE GENOMIC DNA]</scope>
    <source>
        <strain evidence="9 10">MMS17-SY077</strain>
    </source>
</reference>
<evidence type="ECO:0000256" key="4">
    <source>
        <dbReference type="ARBA" id="ARBA00022801"/>
    </source>
</evidence>
<evidence type="ECO:0000256" key="1">
    <source>
        <dbReference type="ARBA" id="ARBA00004651"/>
    </source>
</evidence>
<accession>A0A6I4NZU2</accession>
<keyword evidence="4" id="KW-0378">Hydrolase</keyword>
<dbReference type="GO" id="GO:0016787">
    <property type="term" value="F:hydrolase activity"/>
    <property type="evidence" value="ECO:0007669"/>
    <property type="project" value="UniProtKB-KW"/>
</dbReference>
<dbReference type="InterPro" id="IPR036938">
    <property type="entry name" value="PAP2/HPO_sf"/>
</dbReference>
<feature type="transmembrane region" description="Helical" evidence="7">
    <location>
        <begin position="187"/>
        <end position="205"/>
    </location>
</feature>
<feature type="transmembrane region" description="Helical" evidence="7">
    <location>
        <begin position="17"/>
        <end position="40"/>
    </location>
</feature>
<gene>
    <name evidence="9" type="ORF">GB864_14945</name>
</gene>
<protein>
    <submittedName>
        <fullName evidence="9">Phosphatase PAP2 family protein</fullName>
    </submittedName>
</protein>
<dbReference type="InterPro" id="IPR000326">
    <property type="entry name" value="PAP2/HPO"/>
</dbReference>
<keyword evidence="3 7" id="KW-0812">Transmembrane</keyword>
<dbReference type="AlphaFoldDB" id="A0A6I4NZU2"/>
<evidence type="ECO:0000256" key="6">
    <source>
        <dbReference type="ARBA" id="ARBA00023136"/>
    </source>
</evidence>
<keyword evidence="5 7" id="KW-1133">Transmembrane helix</keyword>
<keyword evidence="10" id="KW-1185">Reference proteome</keyword>
<comment type="subcellular location">
    <subcellularLocation>
        <location evidence="1">Cell membrane</location>
        <topology evidence="1">Multi-pass membrane protein</topology>
    </subcellularLocation>
</comment>
<evidence type="ECO:0000313" key="10">
    <source>
        <dbReference type="Proteomes" id="UP000438182"/>
    </source>
</evidence>
<feature type="transmembrane region" description="Helical" evidence="7">
    <location>
        <begin position="156"/>
        <end position="175"/>
    </location>
</feature>
<evidence type="ECO:0000256" key="2">
    <source>
        <dbReference type="ARBA" id="ARBA00022475"/>
    </source>
</evidence>
<comment type="caution">
    <text evidence="9">The sequence shown here is derived from an EMBL/GenBank/DDBJ whole genome shotgun (WGS) entry which is preliminary data.</text>
</comment>
<dbReference type="PANTHER" id="PTHR14969">
    <property type="entry name" value="SPHINGOSINE-1-PHOSPHATE PHOSPHOHYDROLASE"/>
    <property type="match status" value="1"/>
</dbReference>
<keyword evidence="2" id="KW-1003">Cell membrane</keyword>
<dbReference type="RefSeq" id="WP_160426473.1">
    <property type="nucleotide sequence ID" value="NZ_WSTA01000082.1"/>
</dbReference>
<proteinExistence type="predicted"/>
<dbReference type="Gene3D" id="1.20.144.10">
    <property type="entry name" value="Phosphatidic acid phosphatase type 2/haloperoxidase"/>
    <property type="match status" value="1"/>
</dbReference>
<dbReference type="Proteomes" id="UP000438182">
    <property type="component" value="Unassembled WGS sequence"/>
</dbReference>
<evidence type="ECO:0000259" key="8">
    <source>
        <dbReference type="SMART" id="SM00014"/>
    </source>
</evidence>
<evidence type="ECO:0000313" key="9">
    <source>
        <dbReference type="EMBL" id="MWB99843.1"/>
    </source>
</evidence>
<dbReference type="PANTHER" id="PTHR14969:SF62">
    <property type="entry name" value="DECAPRENYLPHOSPHORYL-5-PHOSPHORIBOSE PHOSPHATASE RV3807C-RELATED"/>
    <property type="match status" value="1"/>
</dbReference>
<dbReference type="EMBL" id="WSTA01000082">
    <property type="protein sequence ID" value="MWB99843.1"/>
    <property type="molecule type" value="Genomic_DNA"/>
</dbReference>
<dbReference type="SUPFAM" id="SSF48317">
    <property type="entry name" value="Acid phosphatase/Vanadium-dependent haloperoxidase"/>
    <property type="match status" value="1"/>
</dbReference>
<keyword evidence="6 7" id="KW-0472">Membrane</keyword>
<dbReference type="CDD" id="cd03392">
    <property type="entry name" value="PAP2_like_2"/>
    <property type="match status" value="1"/>
</dbReference>
<sequence length="220" mass="22872">MGEPDERAPLHRRRGRIAAGIVALVAAVLVGVLVVGRTANTIDEAWMRGVLAIRGPVGEWLALVMDTLGGGVVGVFLVPVGIALALLAARRPWAACFSIVAAASSALVVQILKQVFGRARPEDMLVQSDYGSFPSGHTANAATIAVTFAVLFPRVWVIVAGAAYTVLMALSRTYLGAHWLSDTLGGALVGAGTALLVWAAFAHVLDRESAARARGPSLDA</sequence>
<dbReference type="GO" id="GO:0005886">
    <property type="term" value="C:plasma membrane"/>
    <property type="evidence" value="ECO:0007669"/>
    <property type="project" value="UniProtKB-SubCell"/>
</dbReference>